<evidence type="ECO:0000256" key="2">
    <source>
        <dbReference type="ARBA" id="ARBA00023315"/>
    </source>
</evidence>
<keyword evidence="2 4" id="KW-0012">Acyltransferase</keyword>
<dbReference type="InterPro" id="IPR000182">
    <property type="entry name" value="GNAT_dom"/>
</dbReference>
<sequence length="187" mass="20898">MEYAIDIIRPDEEGIEFYLESYKPFRLLALQLSPEAFTSTHAQWSALGDDAWISRLTNPRAKTFVATRQYGPVKRVLSSLTLFASDSNEQAASSGPMAWHVNAVFTLPEARRKGVASSVMAAAKHFAREQAEAQKRDFFLVTTVLAANPGAKLLYEKLGFRIASVTEAETEMIFGQSRSRCTRITRM</sequence>
<proteinExistence type="predicted"/>
<evidence type="ECO:0000259" key="3">
    <source>
        <dbReference type="PROSITE" id="PS51186"/>
    </source>
</evidence>
<evidence type="ECO:0000313" key="5">
    <source>
        <dbReference type="Proteomes" id="UP000182658"/>
    </source>
</evidence>
<dbReference type="SUPFAM" id="SSF55729">
    <property type="entry name" value="Acyl-CoA N-acyltransferases (Nat)"/>
    <property type="match status" value="1"/>
</dbReference>
<keyword evidence="5" id="KW-1185">Reference proteome</keyword>
<protein>
    <submittedName>
        <fullName evidence="4">Acyl-CoA N-acyltransferase</fullName>
    </submittedName>
</protein>
<dbReference type="InterPro" id="IPR050680">
    <property type="entry name" value="YpeA/RimI_acetyltransf"/>
</dbReference>
<dbReference type="InParanoid" id="A0A1J7JWQ7"/>
<keyword evidence="1 4" id="KW-0808">Transferase</keyword>
<dbReference type="PROSITE" id="PS51186">
    <property type="entry name" value="GNAT"/>
    <property type="match status" value="1"/>
</dbReference>
<dbReference type="OrthoDB" id="41532at2759"/>
<dbReference type="Gene3D" id="3.40.630.30">
    <property type="match status" value="1"/>
</dbReference>
<dbReference type="Pfam" id="PF00583">
    <property type="entry name" value="Acetyltransf_1"/>
    <property type="match status" value="1"/>
</dbReference>
<reference evidence="4 5" key="1">
    <citation type="submission" date="2016-10" db="EMBL/GenBank/DDBJ databases">
        <title>Draft genome sequence of Coniochaeta ligniaria NRRL30616, a lignocellulolytic fungus for bioabatement of inhibitors in plant biomass hydrolysates.</title>
        <authorList>
            <consortium name="DOE Joint Genome Institute"/>
            <person name="Jimenez D.J."/>
            <person name="Hector R.E."/>
            <person name="Riley R."/>
            <person name="Sun H."/>
            <person name="Grigoriev I.V."/>
            <person name="Van Elsas J.D."/>
            <person name="Nichols N.N."/>
        </authorList>
    </citation>
    <scope>NUCLEOTIDE SEQUENCE [LARGE SCALE GENOMIC DNA]</scope>
    <source>
        <strain evidence="4 5">NRRL 30616</strain>
    </source>
</reference>
<evidence type="ECO:0000256" key="1">
    <source>
        <dbReference type="ARBA" id="ARBA00022679"/>
    </source>
</evidence>
<gene>
    <name evidence="4" type="ORF">CONLIGDRAFT_7655</name>
</gene>
<dbReference type="PANTHER" id="PTHR43420">
    <property type="entry name" value="ACETYLTRANSFERASE"/>
    <property type="match status" value="1"/>
</dbReference>
<dbReference type="EMBL" id="KV875093">
    <property type="protein sequence ID" value="OIW34512.1"/>
    <property type="molecule type" value="Genomic_DNA"/>
</dbReference>
<name>A0A1J7JWQ7_9PEZI</name>
<dbReference type="GO" id="GO:0016747">
    <property type="term" value="F:acyltransferase activity, transferring groups other than amino-acyl groups"/>
    <property type="evidence" value="ECO:0007669"/>
    <property type="project" value="InterPro"/>
</dbReference>
<dbReference type="CDD" id="cd04301">
    <property type="entry name" value="NAT_SF"/>
    <property type="match status" value="1"/>
</dbReference>
<accession>A0A1J7JWQ7</accession>
<organism evidence="4 5">
    <name type="scientific">Coniochaeta ligniaria NRRL 30616</name>
    <dbReference type="NCBI Taxonomy" id="1408157"/>
    <lineage>
        <taxon>Eukaryota</taxon>
        <taxon>Fungi</taxon>
        <taxon>Dikarya</taxon>
        <taxon>Ascomycota</taxon>
        <taxon>Pezizomycotina</taxon>
        <taxon>Sordariomycetes</taxon>
        <taxon>Sordariomycetidae</taxon>
        <taxon>Coniochaetales</taxon>
        <taxon>Coniochaetaceae</taxon>
        <taxon>Coniochaeta</taxon>
    </lineage>
</organism>
<dbReference type="InterPro" id="IPR016181">
    <property type="entry name" value="Acyl_CoA_acyltransferase"/>
</dbReference>
<dbReference type="PANTHER" id="PTHR43420:SF47">
    <property type="entry name" value="N-ACETYLTRANSFERASE DOMAIN-CONTAINING PROTEIN"/>
    <property type="match status" value="1"/>
</dbReference>
<dbReference type="Proteomes" id="UP000182658">
    <property type="component" value="Unassembled WGS sequence"/>
</dbReference>
<feature type="domain" description="N-acetyltransferase" evidence="3">
    <location>
        <begin position="23"/>
        <end position="177"/>
    </location>
</feature>
<dbReference type="AlphaFoldDB" id="A0A1J7JWQ7"/>
<evidence type="ECO:0000313" key="4">
    <source>
        <dbReference type="EMBL" id="OIW34512.1"/>
    </source>
</evidence>